<dbReference type="Proteomes" id="UP000273405">
    <property type="component" value="Unassembled WGS sequence"/>
</dbReference>
<dbReference type="RefSeq" id="WP_120627981.1">
    <property type="nucleotide sequence ID" value="NZ_RAWG01000191.1"/>
</dbReference>
<dbReference type="EMBL" id="RAWG01000191">
    <property type="protein sequence ID" value="RKH38569.1"/>
    <property type="molecule type" value="Genomic_DNA"/>
</dbReference>
<dbReference type="InterPro" id="IPR006326">
    <property type="entry name" value="UDPGT_MGT-like"/>
</dbReference>
<reference evidence="5" key="1">
    <citation type="submission" date="2018-09" db="EMBL/GenBank/DDBJ databases">
        <authorList>
            <person name="Livingstone P.G."/>
            <person name="Whitworth D.E."/>
        </authorList>
    </citation>
    <scope>NUCLEOTIDE SEQUENCE [LARGE SCALE GENOMIC DNA]</scope>
    <source>
        <strain evidence="5">CA040B</strain>
    </source>
</reference>
<keyword evidence="2 4" id="KW-0808">Transferase</keyword>
<evidence type="ECO:0000259" key="3">
    <source>
        <dbReference type="Pfam" id="PF06722"/>
    </source>
</evidence>
<dbReference type="GO" id="GO:0017000">
    <property type="term" value="P:antibiotic biosynthetic process"/>
    <property type="evidence" value="ECO:0007669"/>
    <property type="project" value="UniProtKB-ARBA"/>
</dbReference>
<dbReference type="GO" id="GO:0016758">
    <property type="term" value="F:hexosyltransferase activity"/>
    <property type="evidence" value="ECO:0007669"/>
    <property type="project" value="InterPro"/>
</dbReference>
<dbReference type="OrthoDB" id="139086at2"/>
<dbReference type="PROSITE" id="PS00375">
    <property type="entry name" value="UDPGT"/>
    <property type="match status" value="1"/>
</dbReference>
<evidence type="ECO:0000256" key="2">
    <source>
        <dbReference type="ARBA" id="ARBA00022679"/>
    </source>
</evidence>
<protein>
    <submittedName>
        <fullName evidence="4">Glycosyl transferase</fullName>
    </submittedName>
</protein>
<comment type="similarity">
    <text evidence="1">Belongs to the UDP-glycosyltransferase family.</text>
</comment>
<evidence type="ECO:0000256" key="1">
    <source>
        <dbReference type="ARBA" id="ARBA00009995"/>
    </source>
</evidence>
<sequence length="409" mass="44790">MSRRAHIAMVSIPAHGHVNPSLELIRELVSRGHRVTYANDAAFQEVIASTGAEWVPYRSTLPREGASDARWPEDLVGQLDMFLDDAMAMLPQLRAAYENDRPDLFLYDIGCSTARILGENWGIPAVQLSPSMVAWEGYEQDMAEMVEGLRTEPRAVAHYQRYSTWLKEQGVAETDAMRFVGQPPRGLVLIPRALQPQADRVDLKRFTFVGPCFGDRSRQGTWQRPAGARKVLLVSLGSTFTKQPAFYRACLAAFGGLPGWHVVLQVGKDVELGELGVIPDNVEVHRWVPQLAVLEQADAFVTHAGMGGTQEGLYCGLPMIAVPQATDQFANADQLVALGVARRLDTEQATPDALRSALLELTEDPAVAARLAALRKQLREEGGATRAAQVLEAELLPARGRHAVDGGRS</sequence>
<dbReference type="CDD" id="cd03784">
    <property type="entry name" value="GT1_Gtf-like"/>
    <property type="match status" value="1"/>
</dbReference>
<dbReference type="InterPro" id="IPR050426">
    <property type="entry name" value="Glycosyltransferase_28"/>
</dbReference>
<dbReference type="InterPro" id="IPR002213">
    <property type="entry name" value="UDP_glucos_trans"/>
</dbReference>
<dbReference type="PANTHER" id="PTHR48050">
    <property type="entry name" value="STEROL 3-BETA-GLUCOSYLTRANSFERASE"/>
    <property type="match status" value="1"/>
</dbReference>
<evidence type="ECO:0000313" key="4">
    <source>
        <dbReference type="EMBL" id="RKH38569.1"/>
    </source>
</evidence>
<gene>
    <name evidence="4" type="ORF">D7X12_26025</name>
</gene>
<dbReference type="PANTHER" id="PTHR48050:SF13">
    <property type="entry name" value="STEROL 3-BETA-GLUCOSYLTRANSFERASE UGT80A2"/>
    <property type="match status" value="1"/>
</dbReference>
<dbReference type="InterPro" id="IPR010610">
    <property type="entry name" value="EryCIII-like_C"/>
</dbReference>
<feature type="domain" description="Erythromycin biosynthesis protein CIII-like C-terminal" evidence="3">
    <location>
        <begin position="271"/>
        <end position="380"/>
    </location>
</feature>
<dbReference type="NCBIfam" id="TIGR01426">
    <property type="entry name" value="MGT"/>
    <property type="match status" value="1"/>
</dbReference>
<organism evidence="4 5">
    <name type="scientific">Corallococcus sicarius</name>
    <dbReference type="NCBI Taxonomy" id="2316726"/>
    <lineage>
        <taxon>Bacteria</taxon>
        <taxon>Pseudomonadati</taxon>
        <taxon>Myxococcota</taxon>
        <taxon>Myxococcia</taxon>
        <taxon>Myxococcales</taxon>
        <taxon>Cystobacterineae</taxon>
        <taxon>Myxococcaceae</taxon>
        <taxon>Corallococcus</taxon>
    </lineage>
</organism>
<dbReference type="AlphaFoldDB" id="A0A3A8N4Z0"/>
<dbReference type="FunFam" id="3.40.50.2000:FF:000072">
    <property type="entry name" value="Glycosyl transferase"/>
    <property type="match status" value="1"/>
</dbReference>
<comment type="caution">
    <text evidence="4">The sequence shown here is derived from an EMBL/GenBank/DDBJ whole genome shotgun (WGS) entry which is preliminary data.</text>
</comment>
<dbReference type="GO" id="GO:0008194">
    <property type="term" value="F:UDP-glycosyltransferase activity"/>
    <property type="evidence" value="ECO:0007669"/>
    <property type="project" value="InterPro"/>
</dbReference>
<dbReference type="InterPro" id="IPR035595">
    <property type="entry name" value="UDP_glycos_trans_CS"/>
</dbReference>
<proteinExistence type="inferred from homology"/>
<evidence type="ECO:0000313" key="5">
    <source>
        <dbReference type="Proteomes" id="UP000273405"/>
    </source>
</evidence>
<dbReference type="Pfam" id="PF06722">
    <property type="entry name" value="EryCIII-like_C"/>
    <property type="match status" value="1"/>
</dbReference>
<accession>A0A3A8N4Z0</accession>
<keyword evidence="5" id="KW-1185">Reference proteome</keyword>
<dbReference type="SUPFAM" id="SSF53756">
    <property type="entry name" value="UDP-Glycosyltransferase/glycogen phosphorylase"/>
    <property type="match status" value="1"/>
</dbReference>
<name>A0A3A8N4Z0_9BACT</name>
<dbReference type="Gene3D" id="3.40.50.2000">
    <property type="entry name" value="Glycogen Phosphorylase B"/>
    <property type="match status" value="2"/>
</dbReference>